<dbReference type="Proteomes" id="UP000887116">
    <property type="component" value="Unassembled WGS sequence"/>
</dbReference>
<comment type="caution">
    <text evidence="1">The sequence shown here is derived from an EMBL/GenBank/DDBJ whole genome shotgun (WGS) entry which is preliminary data.</text>
</comment>
<reference evidence="1" key="1">
    <citation type="submission" date="2020-07" db="EMBL/GenBank/DDBJ databases">
        <title>Multicomponent nature underlies the extraordinary mechanical properties of spider dragline silk.</title>
        <authorList>
            <person name="Kono N."/>
            <person name="Nakamura H."/>
            <person name="Mori M."/>
            <person name="Yoshida Y."/>
            <person name="Ohtoshi R."/>
            <person name="Malay A.D."/>
            <person name="Moran D.A.P."/>
            <person name="Tomita M."/>
            <person name="Numata K."/>
            <person name="Arakawa K."/>
        </authorList>
    </citation>
    <scope>NUCLEOTIDE SEQUENCE</scope>
</reference>
<keyword evidence="2" id="KW-1185">Reference proteome</keyword>
<name>A0A8X6IMA1_TRICU</name>
<organism evidence="1 2">
    <name type="scientific">Trichonephila clavata</name>
    <name type="common">Joro spider</name>
    <name type="synonym">Nephila clavata</name>
    <dbReference type="NCBI Taxonomy" id="2740835"/>
    <lineage>
        <taxon>Eukaryota</taxon>
        <taxon>Metazoa</taxon>
        <taxon>Ecdysozoa</taxon>
        <taxon>Arthropoda</taxon>
        <taxon>Chelicerata</taxon>
        <taxon>Arachnida</taxon>
        <taxon>Araneae</taxon>
        <taxon>Araneomorphae</taxon>
        <taxon>Entelegynae</taxon>
        <taxon>Araneoidea</taxon>
        <taxon>Nephilidae</taxon>
        <taxon>Trichonephila</taxon>
    </lineage>
</organism>
<protein>
    <submittedName>
        <fullName evidence="1">Uncharacterized protein</fullName>
    </submittedName>
</protein>
<proteinExistence type="predicted"/>
<evidence type="ECO:0000313" key="2">
    <source>
        <dbReference type="Proteomes" id="UP000887116"/>
    </source>
</evidence>
<dbReference type="AlphaFoldDB" id="A0A8X6IMA1"/>
<evidence type="ECO:0000313" key="1">
    <source>
        <dbReference type="EMBL" id="GFQ79740.1"/>
    </source>
</evidence>
<accession>A0A8X6IMA1</accession>
<dbReference type="EMBL" id="BMAO01022128">
    <property type="protein sequence ID" value="GFQ79740.1"/>
    <property type="molecule type" value="Genomic_DNA"/>
</dbReference>
<sequence length="177" mass="20299">MFQNTDFFDKVSICTCQKGQASLETNICMTEDEITRNRYTILKLTLPVLNRQDFINPFPLLKTSGGIYISQDVQKANRAWHMYIVRFKDTPHTYAPIDLDVCSILVLLHRIHTGCYVSIGRGSLVSQAWSPKDRRLAAVGKTEISLRLVSYRQKNISIFFELFYYVDGLHLAESGDL</sequence>
<gene>
    <name evidence="1" type="ORF">TNCT_592121</name>
</gene>